<feature type="non-terminal residue" evidence="2">
    <location>
        <position position="1"/>
    </location>
</feature>
<organism evidence="2">
    <name type="scientific">Arion vulgaris</name>
    <dbReference type="NCBI Taxonomy" id="1028688"/>
    <lineage>
        <taxon>Eukaryota</taxon>
        <taxon>Metazoa</taxon>
        <taxon>Spiralia</taxon>
        <taxon>Lophotrochozoa</taxon>
        <taxon>Mollusca</taxon>
        <taxon>Gastropoda</taxon>
        <taxon>Heterobranchia</taxon>
        <taxon>Euthyneura</taxon>
        <taxon>Panpulmonata</taxon>
        <taxon>Eupulmonata</taxon>
        <taxon>Stylommatophora</taxon>
        <taxon>Helicina</taxon>
        <taxon>Arionoidea</taxon>
        <taxon>Arionidae</taxon>
        <taxon>Arion</taxon>
    </lineage>
</organism>
<dbReference type="EMBL" id="HACG01052476">
    <property type="protein sequence ID" value="CEK99347.1"/>
    <property type="molecule type" value="Transcribed_RNA"/>
</dbReference>
<protein>
    <submittedName>
        <fullName evidence="2">Uncharacterized protein</fullName>
    </submittedName>
</protein>
<feature type="region of interest" description="Disordered" evidence="1">
    <location>
        <begin position="69"/>
        <end position="102"/>
    </location>
</feature>
<feature type="non-terminal residue" evidence="2">
    <location>
        <position position="102"/>
    </location>
</feature>
<proteinExistence type="predicted"/>
<dbReference type="AlphaFoldDB" id="A0A0B7C2D0"/>
<sequence length="102" mass="10546">KREGLVNVAGDGALGQQSMGLDGQQLFEEHHNSHSGSNIRKSKVKFEVFHQGEGDVGRYGIDGSVAVPSSSFSPLSSSSSSLPNPPSVVGVPLSSLSSTSSF</sequence>
<accession>A0A0B7C2D0</accession>
<evidence type="ECO:0000313" key="2">
    <source>
        <dbReference type="EMBL" id="CEK99347.1"/>
    </source>
</evidence>
<evidence type="ECO:0000256" key="1">
    <source>
        <dbReference type="SAM" id="MobiDB-lite"/>
    </source>
</evidence>
<name>A0A0B7C2D0_9EUPU</name>
<reference evidence="2" key="1">
    <citation type="submission" date="2014-12" db="EMBL/GenBank/DDBJ databases">
        <title>Insight into the proteome of Arion vulgaris.</title>
        <authorList>
            <person name="Aradska J."/>
            <person name="Bulat T."/>
            <person name="Smidak R."/>
            <person name="Sarate P."/>
            <person name="Gangsoo J."/>
            <person name="Sialana F."/>
            <person name="Bilban M."/>
            <person name="Lubec G."/>
        </authorList>
    </citation>
    <scope>NUCLEOTIDE SEQUENCE</scope>
    <source>
        <tissue evidence="2">Skin</tissue>
    </source>
</reference>
<gene>
    <name evidence="2" type="primary">ORF221053</name>
</gene>